<dbReference type="InterPro" id="IPR032675">
    <property type="entry name" value="LRR_dom_sf"/>
</dbReference>
<feature type="domain" description="F-box" evidence="1">
    <location>
        <begin position="10"/>
        <end position="45"/>
    </location>
</feature>
<dbReference type="PROSITE" id="PS50181">
    <property type="entry name" value="FBOX"/>
    <property type="match status" value="1"/>
</dbReference>
<gene>
    <name evidence="2" type="ORF">TIFTF001_030143</name>
</gene>
<protein>
    <recommendedName>
        <fullName evidence="1">F-box domain-containing protein</fullName>
    </recommendedName>
</protein>
<dbReference type="InterPro" id="IPR053772">
    <property type="entry name" value="At1g61320/At1g61330-like"/>
</dbReference>
<dbReference type="Gene3D" id="3.80.10.10">
    <property type="entry name" value="Ribonuclease Inhibitor"/>
    <property type="match status" value="1"/>
</dbReference>
<accession>A0AA88J3R6</accession>
<dbReference type="Proteomes" id="UP001187192">
    <property type="component" value="Unassembled WGS sequence"/>
</dbReference>
<dbReference type="SUPFAM" id="SSF81383">
    <property type="entry name" value="F-box domain"/>
    <property type="match status" value="1"/>
</dbReference>
<evidence type="ECO:0000313" key="3">
    <source>
        <dbReference type="Proteomes" id="UP001187192"/>
    </source>
</evidence>
<dbReference type="InterPro" id="IPR001810">
    <property type="entry name" value="F-box_dom"/>
</dbReference>
<keyword evidence="3" id="KW-1185">Reference proteome</keyword>
<dbReference type="EMBL" id="BTGU01000106">
    <property type="protein sequence ID" value="GMN61057.1"/>
    <property type="molecule type" value="Genomic_DNA"/>
</dbReference>
<name>A0AA88J3R6_FICCA</name>
<dbReference type="PANTHER" id="PTHR34145">
    <property type="entry name" value="OS02G0105600 PROTEIN"/>
    <property type="match status" value="1"/>
</dbReference>
<sequence length="576" mass="67043">MENDGPIMDGTSKLEFPEEVIHKIFSFLSRKDAIRASALSRQWRSAWISYSVFFFDDNAEPFKNEDFFNYVDTSLALWPDRCDNQVNMERLWLHTHIADGGCVYRLNQVLATAASRAVKAIELYNRELEPLTVADTCSLLPVLFTCNLLRTLSLGRFEFNIPNSLSLPVMSSLSTLYLRSMIIDKDSLENLLSRFPSLRYLALRFCIGFHELRVSWPNLRTTVVSVGKDWPQTFLIDATKLQHFSYYRMSDPPDSVSFLNCKSLSSLCIGCNFNTAWAIDEFISQLPLLENLTLNNSDPRIARKSIQISHTNLQSLTFNGRWSLSETEINTPNLRFFRYHGRNFHFSTFRYCSGYLDAKLHLLDGSSLCSGWFWFIKLRNFLESFSNCRVLTLFRNLAGFPEEFRNKDFFPDPSNEMTHLVITNNISRSRNTLVLWVLWWNFPCARTMSLTTFSTEIFIKSSPPPPYIYKSPLPPTYIYKSPPPPPSKYYYKSPLPPPKYNYKSPPPPPKYYYKSPPPPLKYYYKSPPLPLKYYYKCTPPLLKYYYKSLASPPKYYYKSPPQPPKYYYKSPLPPSA</sequence>
<dbReference type="Pfam" id="PF00646">
    <property type="entry name" value="F-box"/>
    <property type="match status" value="1"/>
</dbReference>
<dbReference type="InterPro" id="IPR036047">
    <property type="entry name" value="F-box-like_dom_sf"/>
</dbReference>
<dbReference type="InterPro" id="IPR055411">
    <property type="entry name" value="LRR_FXL15/At3g58940/PEG3-like"/>
</dbReference>
<dbReference type="Pfam" id="PF24758">
    <property type="entry name" value="LRR_At5g56370"/>
    <property type="match status" value="1"/>
</dbReference>
<dbReference type="Gene3D" id="1.20.1280.50">
    <property type="match status" value="1"/>
</dbReference>
<evidence type="ECO:0000259" key="1">
    <source>
        <dbReference type="PROSITE" id="PS50181"/>
    </source>
</evidence>
<dbReference type="PANTHER" id="PTHR34145:SF28">
    <property type="entry name" value="F-BOX DOMAIN-CONTAINING PROTEIN"/>
    <property type="match status" value="1"/>
</dbReference>
<dbReference type="PRINTS" id="PR01217">
    <property type="entry name" value="PRICHEXTENSN"/>
</dbReference>
<comment type="caution">
    <text evidence="2">The sequence shown here is derived from an EMBL/GenBank/DDBJ whole genome shotgun (WGS) entry which is preliminary data.</text>
</comment>
<dbReference type="SMART" id="SM00256">
    <property type="entry name" value="FBOX"/>
    <property type="match status" value="1"/>
</dbReference>
<evidence type="ECO:0000313" key="2">
    <source>
        <dbReference type="EMBL" id="GMN61057.1"/>
    </source>
</evidence>
<proteinExistence type="predicted"/>
<reference evidence="2" key="1">
    <citation type="submission" date="2023-07" db="EMBL/GenBank/DDBJ databases">
        <title>draft genome sequence of fig (Ficus carica).</title>
        <authorList>
            <person name="Takahashi T."/>
            <person name="Nishimura K."/>
        </authorList>
    </citation>
    <scope>NUCLEOTIDE SEQUENCE</scope>
</reference>
<organism evidence="2 3">
    <name type="scientific">Ficus carica</name>
    <name type="common">Common fig</name>
    <dbReference type="NCBI Taxonomy" id="3494"/>
    <lineage>
        <taxon>Eukaryota</taxon>
        <taxon>Viridiplantae</taxon>
        <taxon>Streptophyta</taxon>
        <taxon>Embryophyta</taxon>
        <taxon>Tracheophyta</taxon>
        <taxon>Spermatophyta</taxon>
        <taxon>Magnoliopsida</taxon>
        <taxon>eudicotyledons</taxon>
        <taxon>Gunneridae</taxon>
        <taxon>Pentapetalae</taxon>
        <taxon>rosids</taxon>
        <taxon>fabids</taxon>
        <taxon>Rosales</taxon>
        <taxon>Moraceae</taxon>
        <taxon>Ficeae</taxon>
        <taxon>Ficus</taxon>
    </lineage>
</organism>
<dbReference type="AlphaFoldDB" id="A0AA88J3R6"/>
<dbReference type="SUPFAM" id="SSF52047">
    <property type="entry name" value="RNI-like"/>
    <property type="match status" value="1"/>
</dbReference>